<proteinExistence type="predicted"/>
<keyword evidence="2" id="KW-1185">Reference proteome</keyword>
<name>A0A4R7NMA5_9GAMM</name>
<sequence>MTASTTASVTANMGNELHTMPHVLLQINESVEYARTKDSVKIASLP</sequence>
<comment type="caution">
    <text evidence="1">The sequence shown here is derived from an EMBL/GenBank/DDBJ whole genome shotgun (WGS) entry which is preliminary data.</text>
</comment>
<organism evidence="1 2">
    <name type="scientific">Chromohalobacter marismortui</name>
    <dbReference type="NCBI Taxonomy" id="42055"/>
    <lineage>
        <taxon>Bacteria</taxon>
        <taxon>Pseudomonadati</taxon>
        <taxon>Pseudomonadota</taxon>
        <taxon>Gammaproteobacteria</taxon>
        <taxon>Oceanospirillales</taxon>
        <taxon>Halomonadaceae</taxon>
        <taxon>Chromohalobacter</taxon>
    </lineage>
</organism>
<dbReference type="EMBL" id="SOBR01000005">
    <property type="protein sequence ID" value="TDU21531.1"/>
    <property type="molecule type" value="Genomic_DNA"/>
</dbReference>
<gene>
    <name evidence="1" type="ORF">C8E00_10515</name>
</gene>
<dbReference type="Proteomes" id="UP000295380">
    <property type="component" value="Unassembled WGS sequence"/>
</dbReference>
<reference evidence="1 2" key="1">
    <citation type="submission" date="2019-03" db="EMBL/GenBank/DDBJ databases">
        <title>Genomic Encyclopedia of Type Strains, Phase IV (KMG-IV): sequencing the most valuable type-strain genomes for metagenomic binning, comparative biology and taxonomic classification.</title>
        <authorList>
            <person name="Goeker M."/>
        </authorList>
    </citation>
    <scope>NUCLEOTIDE SEQUENCE [LARGE SCALE GENOMIC DNA]</scope>
    <source>
        <strain evidence="1 2">DSM 6770</strain>
    </source>
</reference>
<evidence type="ECO:0000313" key="2">
    <source>
        <dbReference type="Proteomes" id="UP000295380"/>
    </source>
</evidence>
<evidence type="ECO:0000313" key="1">
    <source>
        <dbReference type="EMBL" id="TDU21531.1"/>
    </source>
</evidence>
<dbReference type="AlphaFoldDB" id="A0A4R7NMA5"/>
<accession>A0A4R7NMA5</accession>
<protein>
    <submittedName>
        <fullName evidence="1">Uncharacterized protein</fullName>
    </submittedName>
</protein>